<proteinExistence type="predicted"/>
<name>A0A6M0IEP5_9BACT</name>
<dbReference type="RefSeq" id="WP_164035589.1">
    <property type="nucleotide sequence ID" value="NZ_JAAGNZ010000001.1"/>
</dbReference>
<dbReference type="Pfam" id="PF10988">
    <property type="entry name" value="DUF2807"/>
    <property type="match status" value="1"/>
</dbReference>
<gene>
    <name evidence="3" type="ORF">GK091_05440</name>
</gene>
<keyword evidence="4" id="KW-1185">Reference proteome</keyword>
<feature type="domain" description="Putative auto-transporter adhesin head GIN" evidence="2">
    <location>
        <begin position="42"/>
        <end position="223"/>
    </location>
</feature>
<feature type="signal peptide" evidence="1">
    <location>
        <begin position="1"/>
        <end position="22"/>
    </location>
</feature>
<sequence>MKTVITGLFLGFLVLSNQPATAQGELVGNGQLVKQQRTIGSFSKLTVRVGMRVLITSGNAQQAELEGESNVLEHVLTQVKNGELTVTLNEKITAKQTKAVTVTIHVPKLDKVLVSTGCVVTSELPLVADNLTLSVETGSALTAPITTKKLTLTVKEGSKASIQGTATSAVIQLTAAGRLDAPRLTINRADVKLESASQATIHVTETLSASADGVSTITYAGNPSITSQEATGMSRIRKQS</sequence>
<protein>
    <submittedName>
        <fullName evidence="3">DUF2807 domain-containing protein</fullName>
    </submittedName>
</protein>
<dbReference type="Gene3D" id="2.160.20.120">
    <property type="match status" value="1"/>
</dbReference>
<organism evidence="3 4">
    <name type="scientific">Spirosoma agri</name>
    <dbReference type="NCBI Taxonomy" id="1987381"/>
    <lineage>
        <taxon>Bacteria</taxon>
        <taxon>Pseudomonadati</taxon>
        <taxon>Bacteroidota</taxon>
        <taxon>Cytophagia</taxon>
        <taxon>Cytophagales</taxon>
        <taxon>Cytophagaceae</taxon>
        <taxon>Spirosoma</taxon>
    </lineage>
</organism>
<dbReference type="Proteomes" id="UP000477386">
    <property type="component" value="Unassembled WGS sequence"/>
</dbReference>
<dbReference type="AlphaFoldDB" id="A0A6M0IEP5"/>
<reference evidence="3 4" key="1">
    <citation type="submission" date="2020-02" db="EMBL/GenBank/DDBJ databases">
        <title>Draft genome sequence of two Spirosoma agri KCTC 52727 and Spirosoma terrae KCTC 52035.</title>
        <authorList>
            <person name="Rojas J."/>
            <person name="Ambika Manirajan B."/>
            <person name="Ratering S."/>
            <person name="Suarez C."/>
            <person name="Schnell S."/>
        </authorList>
    </citation>
    <scope>NUCLEOTIDE SEQUENCE [LARGE SCALE GENOMIC DNA]</scope>
    <source>
        <strain evidence="3 4">KCTC 52727</strain>
    </source>
</reference>
<evidence type="ECO:0000259" key="2">
    <source>
        <dbReference type="Pfam" id="PF10988"/>
    </source>
</evidence>
<comment type="caution">
    <text evidence="3">The sequence shown here is derived from an EMBL/GenBank/DDBJ whole genome shotgun (WGS) entry which is preliminary data.</text>
</comment>
<dbReference type="EMBL" id="JAAGNZ010000001">
    <property type="protein sequence ID" value="NEU66317.1"/>
    <property type="molecule type" value="Genomic_DNA"/>
</dbReference>
<evidence type="ECO:0000313" key="4">
    <source>
        <dbReference type="Proteomes" id="UP000477386"/>
    </source>
</evidence>
<evidence type="ECO:0000313" key="3">
    <source>
        <dbReference type="EMBL" id="NEU66317.1"/>
    </source>
</evidence>
<evidence type="ECO:0000256" key="1">
    <source>
        <dbReference type="SAM" id="SignalP"/>
    </source>
</evidence>
<accession>A0A6M0IEP5</accession>
<keyword evidence="1" id="KW-0732">Signal</keyword>
<dbReference type="InterPro" id="IPR021255">
    <property type="entry name" value="DUF2807"/>
</dbReference>
<feature type="chain" id="PRO_5026703160" evidence="1">
    <location>
        <begin position="23"/>
        <end position="240"/>
    </location>
</feature>